<dbReference type="Proteomes" id="UP001596548">
    <property type="component" value="Unassembled WGS sequence"/>
</dbReference>
<feature type="transmembrane region" description="Helical" evidence="1">
    <location>
        <begin position="36"/>
        <end position="57"/>
    </location>
</feature>
<organism evidence="2 3">
    <name type="scientific">Paractinoplanes rhizophilus</name>
    <dbReference type="NCBI Taxonomy" id="1416877"/>
    <lineage>
        <taxon>Bacteria</taxon>
        <taxon>Bacillati</taxon>
        <taxon>Actinomycetota</taxon>
        <taxon>Actinomycetes</taxon>
        <taxon>Micromonosporales</taxon>
        <taxon>Micromonosporaceae</taxon>
        <taxon>Paractinoplanes</taxon>
    </lineage>
</organism>
<evidence type="ECO:0000256" key="1">
    <source>
        <dbReference type="SAM" id="Phobius"/>
    </source>
</evidence>
<keyword evidence="1" id="KW-0812">Transmembrane</keyword>
<feature type="transmembrane region" description="Helical" evidence="1">
    <location>
        <begin position="5"/>
        <end position="24"/>
    </location>
</feature>
<dbReference type="EMBL" id="JBHTBJ010000020">
    <property type="protein sequence ID" value="MFC7277194.1"/>
    <property type="molecule type" value="Genomic_DNA"/>
</dbReference>
<evidence type="ECO:0000313" key="2">
    <source>
        <dbReference type="EMBL" id="MFC7277194.1"/>
    </source>
</evidence>
<gene>
    <name evidence="2" type="ORF">ACFQS1_24645</name>
</gene>
<comment type="caution">
    <text evidence="2">The sequence shown here is derived from an EMBL/GenBank/DDBJ whole genome shotgun (WGS) entry which is preliminary data.</text>
</comment>
<accession>A0ABW2HVF6</accession>
<protein>
    <submittedName>
        <fullName evidence="2">Uncharacterized protein</fullName>
    </submittedName>
</protein>
<keyword evidence="3" id="KW-1185">Reference proteome</keyword>
<name>A0ABW2HVF6_9ACTN</name>
<reference evidence="3" key="1">
    <citation type="journal article" date="2019" name="Int. J. Syst. Evol. Microbiol.">
        <title>The Global Catalogue of Microorganisms (GCM) 10K type strain sequencing project: providing services to taxonomists for standard genome sequencing and annotation.</title>
        <authorList>
            <consortium name="The Broad Institute Genomics Platform"/>
            <consortium name="The Broad Institute Genome Sequencing Center for Infectious Disease"/>
            <person name="Wu L."/>
            <person name="Ma J."/>
        </authorList>
    </citation>
    <scope>NUCLEOTIDE SEQUENCE [LARGE SCALE GENOMIC DNA]</scope>
    <source>
        <strain evidence="3">XZYJT-10</strain>
    </source>
</reference>
<keyword evidence="1" id="KW-0472">Membrane</keyword>
<evidence type="ECO:0000313" key="3">
    <source>
        <dbReference type="Proteomes" id="UP001596548"/>
    </source>
</evidence>
<keyword evidence="1" id="KW-1133">Transmembrane helix</keyword>
<dbReference type="RefSeq" id="WP_378972471.1">
    <property type="nucleotide sequence ID" value="NZ_JBHTBJ010000020.1"/>
</dbReference>
<sequence>MRRTVWPVAGLIVGAVAGGAWGWFGAGGYEANDSAIGTAFLCGLAGLLLGAVACRVAEWRDRSGRPRSPRG</sequence>
<proteinExistence type="predicted"/>